<organism evidence="2 3">
    <name type="scientific">Acidiferrimicrobium australe</name>
    <dbReference type="NCBI Taxonomy" id="2664430"/>
    <lineage>
        <taxon>Bacteria</taxon>
        <taxon>Bacillati</taxon>
        <taxon>Actinomycetota</taxon>
        <taxon>Acidimicrobiia</taxon>
        <taxon>Acidimicrobiales</taxon>
        <taxon>Acidimicrobiaceae</taxon>
        <taxon>Acidiferrimicrobium</taxon>
    </lineage>
</organism>
<dbReference type="InterPro" id="IPR046262">
    <property type="entry name" value="DUF6295"/>
</dbReference>
<reference evidence="2 3" key="1">
    <citation type="submission" date="2019-11" db="EMBL/GenBank/DDBJ databases">
        <title>Acidiferrimicrobium australis gen. nov., sp. nov., an acidophilic and obligately heterotrophic, member of the Actinobacteria that catalyses dissimilatory oxido- reduction of iron isolated from metal-rich acidic water in Chile.</title>
        <authorList>
            <person name="Gonzalez D."/>
            <person name="Huber K."/>
            <person name="Hedrich S."/>
            <person name="Rojas-Villalobos C."/>
            <person name="Quatrini R."/>
            <person name="Dinamarca M.A."/>
            <person name="Schwarz A."/>
            <person name="Canales C."/>
            <person name="Nancucheo I."/>
        </authorList>
    </citation>
    <scope>NUCLEOTIDE SEQUENCE [LARGE SCALE GENOMIC DNA]</scope>
    <source>
        <strain evidence="2 3">USS-CCA1</strain>
    </source>
</reference>
<evidence type="ECO:0000256" key="1">
    <source>
        <dbReference type="SAM" id="MobiDB-lite"/>
    </source>
</evidence>
<dbReference type="Proteomes" id="UP000437736">
    <property type="component" value="Unassembled WGS sequence"/>
</dbReference>
<feature type="region of interest" description="Disordered" evidence="1">
    <location>
        <begin position="13"/>
        <end position="32"/>
    </location>
</feature>
<dbReference type="EMBL" id="WJHE01001020">
    <property type="protein sequence ID" value="MST34465.1"/>
    <property type="molecule type" value="Genomic_DNA"/>
</dbReference>
<keyword evidence="3" id="KW-1185">Reference proteome</keyword>
<feature type="non-terminal residue" evidence="2">
    <location>
        <position position="99"/>
    </location>
</feature>
<evidence type="ECO:0000313" key="2">
    <source>
        <dbReference type="EMBL" id="MST34465.1"/>
    </source>
</evidence>
<proteinExistence type="predicted"/>
<evidence type="ECO:0000313" key="3">
    <source>
        <dbReference type="Proteomes" id="UP000437736"/>
    </source>
</evidence>
<sequence length="99" mass="9744">MCTYMTEKFAITGSGKGPLAGSPAPGASGAGGPAAGWVGLSEAMVYFDHPVHVPVEHSLNIDFLAPSAGPAARVAVELDAASAKALAEAILATLEAAAP</sequence>
<gene>
    <name evidence="2" type="ORF">GHK86_17275</name>
</gene>
<accession>A0ABW9QX78</accession>
<evidence type="ECO:0008006" key="4">
    <source>
        <dbReference type="Google" id="ProtNLM"/>
    </source>
</evidence>
<name>A0ABW9QX78_9ACTN</name>
<dbReference type="Pfam" id="PF19812">
    <property type="entry name" value="DUF6295"/>
    <property type="match status" value="1"/>
</dbReference>
<feature type="compositionally biased region" description="Low complexity" evidence="1">
    <location>
        <begin position="17"/>
        <end position="27"/>
    </location>
</feature>
<protein>
    <recommendedName>
        <fullName evidence="4">Thioesterase</fullName>
    </recommendedName>
</protein>
<comment type="caution">
    <text evidence="2">The sequence shown here is derived from an EMBL/GenBank/DDBJ whole genome shotgun (WGS) entry which is preliminary data.</text>
</comment>